<feature type="signal peptide" evidence="1">
    <location>
        <begin position="1"/>
        <end position="23"/>
    </location>
</feature>
<accession>A0A1M6QU74</accession>
<keyword evidence="1" id="KW-0732">Signal</keyword>
<evidence type="ECO:0000313" key="2">
    <source>
        <dbReference type="EMBL" id="SHK23725.1"/>
    </source>
</evidence>
<organism evidence="2 3">
    <name type="scientific">Maribacter aquivivus</name>
    <dbReference type="NCBI Taxonomy" id="228958"/>
    <lineage>
        <taxon>Bacteria</taxon>
        <taxon>Pseudomonadati</taxon>
        <taxon>Bacteroidota</taxon>
        <taxon>Flavobacteriia</taxon>
        <taxon>Flavobacteriales</taxon>
        <taxon>Flavobacteriaceae</taxon>
        <taxon>Maribacter</taxon>
    </lineage>
</organism>
<name>A0A1M6QU74_9FLAO</name>
<dbReference type="Proteomes" id="UP000184314">
    <property type="component" value="Unassembled WGS sequence"/>
</dbReference>
<gene>
    <name evidence="2" type="ORF">SAMN04488007_2481</name>
</gene>
<reference evidence="3" key="1">
    <citation type="submission" date="2016-11" db="EMBL/GenBank/DDBJ databases">
        <authorList>
            <person name="Varghese N."/>
            <person name="Submissions S."/>
        </authorList>
    </citation>
    <scope>NUCLEOTIDE SEQUENCE [LARGE SCALE GENOMIC DNA]</scope>
    <source>
        <strain evidence="3">DSM 16478</strain>
    </source>
</reference>
<sequence>MKKLTIFCGFLLCGILSMQTVQAQDSLQSDARVKQRMLLNQFESDYVLTASERVALKQSRIAYQLRMKEILDTINISDSRRKRLLQELKRNPFSERVQTVIANHTVSEDDNIKQ</sequence>
<dbReference type="AlphaFoldDB" id="A0A1M6QU74"/>
<keyword evidence="3" id="KW-1185">Reference proteome</keyword>
<evidence type="ECO:0000313" key="3">
    <source>
        <dbReference type="Proteomes" id="UP000184314"/>
    </source>
</evidence>
<evidence type="ECO:0008006" key="4">
    <source>
        <dbReference type="Google" id="ProtNLM"/>
    </source>
</evidence>
<proteinExistence type="predicted"/>
<feature type="chain" id="PRO_5012929226" description="DUF4168 domain-containing protein" evidence="1">
    <location>
        <begin position="24"/>
        <end position="114"/>
    </location>
</feature>
<protein>
    <recommendedName>
        <fullName evidence="4">DUF4168 domain-containing protein</fullName>
    </recommendedName>
</protein>
<dbReference type="EMBL" id="FQZX01000002">
    <property type="protein sequence ID" value="SHK23725.1"/>
    <property type="molecule type" value="Genomic_DNA"/>
</dbReference>
<evidence type="ECO:0000256" key="1">
    <source>
        <dbReference type="SAM" id="SignalP"/>
    </source>
</evidence>